<name>A0A8S5QV81_9CAUD</name>
<proteinExistence type="predicted"/>
<sequence length="113" mass="13285">MSNLWEETIEFLKENDKTFEDVLFIQGEDFKVTKENFEIVAKKTNYDAGFGAQHVATDLVLVGDGWWIERAEYDGSEWWEFKTIPTEKVKVVPILYLDRGMWDTLCEINEVKL</sequence>
<protein>
    <submittedName>
        <fullName evidence="1">Uncharacterized protein</fullName>
    </submittedName>
</protein>
<reference evidence="1" key="1">
    <citation type="journal article" date="2021" name="Proc. Natl. Acad. Sci. U.S.A.">
        <title>A Catalog of Tens of Thousands of Viruses from Human Metagenomes Reveals Hidden Associations with Chronic Diseases.</title>
        <authorList>
            <person name="Tisza M.J."/>
            <person name="Buck C.B."/>
        </authorList>
    </citation>
    <scope>NUCLEOTIDE SEQUENCE</scope>
    <source>
        <strain evidence="1">CtzSN25</strain>
    </source>
</reference>
<organism evidence="1">
    <name type="scientific">Siphoviridae sp. ctzSN25</name>
    <dbReference type="NCBI Taxonomy" id="2826529"/>
    <lineage>
        <taxon>Viruses</taxon>
        <taxon>Duplodnaviria</taxon>
        <taxon>Heunggongvirae</taxon>
        <taxon>Uroviricota</taxon>
        <taxon>Caudoviricetes</taxon>
    </lineage>
</organism>
<dbReference type="EMBL" id="BK015743">
    <property type="protein sequence ID" value="DAE22960.1"/>
    <property type="molecule type" value="Genomic_DNA"/>
</dbReference>
<evidence type="ECO:0000313" key="1">
    <source>
        <dbReference type="EMBL" id="DAE22960.1"/>
    </source>
</evidence>
<accession>A0A8S5QV81</accession>